<proteinExistence type="inferred from homology"/>
<feature type="domain" description="Membrane insertase YidC/Oxa/ALB C-terminal" evidence="8">
    <location>
        <begin position="63"/>
        <end position="292"/>
    </location>
</feature>
<dbReference type="GO" id="GO:0032977">
    <property type="term" value="F:membrane insertase activity"/>
    <property type="evidence" value="ECO:0007669"/>
    <property type="project" value="InterPro"/>
</dbReference>
<dbReference type="Pfam" id="PF02096">
    <property type="entry name" value="60KD_IMP"/>
    <property type="match status" value="1"/>
</dbReference>
<dbReference type="GO" id="GO:0032979">
    <property type="term" value="P:protein insertion into mitochondrial inner membrane from matrix"/>
    <property type="evidence" value="ECO:0007669"/>
    <property type="project" value="TreeGrafter"/>
</dbReference>
<feature type="transmembrane region" description="Helical" evidence="7">
    <location>
        <begin position="63"/>
        <end position="85"/>
    </location>
</feature>
<dbReference type="CDD" id="cd20069">
    <property type="entry name" value="5TM_Oxa1-like"/>
    <property type="match status" value="1"/>
</dbReference>
<accession>A0A9P6VE80</accession>
<keyword evidence="3 6" id="KW-0812">Transmembrane</keyword>
<evidence type="ECO:0000256" key="3">
    <source>
        <dbReference type="ARBA" id="ARBA00022692"/>
    </source>
</evidence>
<evidence type="ECO:0000259" key="8">
    <source>
        <dbReference type="Pfam" id="PF02096"/>
    </source>
</evidence>
<feature type="transmembrane region" description="Helical" evidence="7">
    <location>
        <begin position="256"/>
        <end position="279"/>
    </location>
</feature>
<evidence type="ECO:0000256" key="1">
    <source>
        <dbReference type="ARBA" id="ARBA00004141"/>
    </source>
</evidence>
<dbReference type="GO" id="GO:0033617">
    <property type="term" value="P:mitochondrial respiratory chain complex IV assembly"/>
    <property type="evidence" value="ECO:0007669"/>
    <property type="project" value="TreeGrafter"/>
</dbReference>
<comment type="subcellular location">
    <subcellularLocation>
        <location evidence="1 6">Membrane</location>
        <topology evidence="1 6">Multi-pass membrane protein</topology>
    </subcellularLocation>
</comment>
<evidence type="ECO:0000256" key="2">
    <source>
        <dbReference type="ARBA" id="ARBA00009877"/>
    </source>
</evidence>
<keyword evidence="5 7" id="KW-0472">Membrane</keyword>
<dbReference type="PANTHER" id="PTHR12428">
    <property type="entry name" value="OXA1"/>
    <property type="match status" value="1"/>
</dbReference>
<dbReference type="InterPro" id="IPR001708">
    <property type="entry name" value="YidC/ALB3/OXA1/COX18"/>
</dbReference>
<dbReference type="GO" id="GO:0005743">
    <property type="term" value="C:mitochondrial inner membrane"/>
    <property type="evidence" value="ECO:0007669"/>
    <property type="project" value="TreeGrafter"/>
</dbReference>
<organism evidence="9 10">
    <name type="scientific">Hyphodiscus hymeniophilus</name>
    <dbReference type="NCBI Taxonomy" id="353542"/>
    <lineage>
        <taxon>Eukaryota</taxon>
        <taxon>Fungi</taxon>
        <taxon>Dikarya</taxon>
        <taxon>Ascomycota</taxon>
        <taxon>Pezizomycotina</taxon>
        <taxon>Leotiomycetes</taxon>
        <taxon>Helotiales</taxon>
        <taxon>Hyphodiscaceae</taxon>
        <taxon>Hyphodiscus</taxon>
    </lineage>
</organism>
<protein>
    <submittedName>
        <fullName evidence="9">Cytochrome c oxidase assembly</fullName>
    </submittedName>
</protein>
<dbReference type="AlphaFoldDB" id="A0A9P6VE80"/>
<dbReference type="EMBL" id="VNKQ01000017">
    <property type="protein sequence ID" value="KAG0645949.1"/>
    <property type="molecule type" value="Genomic_DNA"/>
</dbReference>
<evidence type="ECO:0000256" key="7">
    <source>
        <dbReference type="SAM" id="Phobius"/>
    </source>
</evidence>
<dbReference type="Proteomes" id="UP000785200">
    <property type="component" value="Unassembled WGS sequence"/>
</dbReference>
<comment type="similarity">
    <text evidence="2 6">Belongs to the OXA1/ALB3/YidC family.</text>
</comment>
<evidence type="ECO:0000256" key="4">
    <source>
        <dbReference type="ARBA" id="ARBA00022989"/>
    </source>
</evidence>
<evidence type="ECO:0000256" key="5">
    <source>
        <dbReference type="ARBA" id="ARBA00023136"/>
    </source>
</evidence>
<evidence type="ECO:0000256" key="6">
    <source>
        <dbReference type="RuleBase" id="RU003945"/>
    </source>
</evidence>
<dbReference type="OrthoDB" id="2148490at2759"/>
<reference evidence="9" key="1">
    <citation type="submission" date="2019-07" db="EMBL/GenBank/DDBJ databases">
        <title>Hyphodiscus hymeniophilus genome sequencing and assembly.</title>
        <authorList>
            <person name="Kramer G."/>
            <person name="Nodwell J."/>
        </authorList>
    </citation>
    <scope>NUCLEOTIDE SEQUENCE</scope>
    <source>
        <strain evidence="9">ATCC 34498</strain>
    </source>
</reference>
<keyword evidence="4 7" id="KW-1133">Transmembrane helix</keyword>
<name>A0A9P6VE80_9HELO</name>
<keyword evidence="10" id="KW-1185">Reference proteome</keyword>
<sequence>MSKLNYLHTLRISTRPNLASIFLQLPSSYRSFHASPQPQFVEASVSAAHSVFEGLHSITGLPWAYTIPLAALAIRTSIVLPVSIYSRRNLQKQVALAPLMAAWQHPLRKETMKEVGHLGPAVAHATLVKKTRRKSRELYKRFKCGSWRNSLPQVIQIPVWLTAIEALREMCGKEEGLLRMAAALFRSDDSTGVPAMVETGLPVEHSFATEGALWFPDLLAADPQMILPFMLSGAIIMNVMSSKGTSVWQKRITRSIGLVGLALGPLMLHVPSAMLIYWICSTTSAFVQAAVLDRLMPVKPPVVPCQPRRSKGLLEDLEQRS</sequence>
<gene>
    <name evidence="9" type="ORF">D0Z07_7699</name>
</gene>
<dbReference type="PANTHER" id="PTHR12428:SF65">
    <property type="entry name" value="CYTOCHROME C OXIDASE ASSEMBLY PROTEIN COX18, MITOCHONDRIAL"/>
    <property type="match status" value="1"/>
</dbReference>
<evidence type="ECO:0000313" key="10">
    <source>
        <dbReference type="Proteomes" id="UP000785200"/>
    </source>
</evidence>
<evidence type="ECO:0000313" key="9">
    <source>
        <dbReference type="EMBL" id="KAG0645949.1"/>
    </source>
</evidence>
<comment type="caution">
    <text evidence="9">The sequence shown here is derived from an EMBL/GenBank/DDBJ whole genome shotgun (WGS) entry which is preliminary data.</text>
</comment>
<dbReference type="InterPro" id="IPR028055">
    <property type="entry name" value="YidC/Oxa/ALB_C"/>
</dbReference>